<protein>
    <recommendedName>
        <fullName evidence="1">DUF3291 domain-containing protein</fullName>
    </recommendedName>
</protein>
<dbReference type="KEGG" id="tom:BWR18_15625"/>
<dbReference type="STRING" id="299262.BWR18_15625"/>
<evidence type="ECO:0000259" key="1">
    <source>
        <dbReference type="Pfam" id="PF11695"/>
    </source>
</evidence>
<reference evidence="2 3" key="1">
    <citation type="submission" date="2017-01" db="EMBL/GenBank/DDBJ databases">
        <title>Complete genome of Tateyamaria omphalii DOK1-4 isolated from seawater in Dokdo.</title>
        <authorList>
            <person name="Kim J.H."/>
            <person name="Chi W.-J."/>
        </authorList>
    </citation>
    <scope>NUCLEOTIDE SEQUENCE [LARGE SCALE GENOMIC DNA]</scope>
    <source>
        <strain evidence="2 3">DOK1-4</strain>
    </source>
</reference>
<organism evidence="2 3">
    <name type="scientific">Tateyamaria omphalii</name>
    <dbReference type="NCBI Taxonomy" id="299262"/>
    <lineage>
        <taxon>Bacteria</taxon>
        <taxon>Pseudomonadati</taxon>
        <taxon>Pseudomonadota</taxon>
        <taxon>Alphaproteobacteria</taxon>
        <taxon>Rhodobacterales</taxon>
        <taxon>Roseobacteraceae</taxon>
        <taxon>Tateyamaria</taxon>
    </lineage>
</organism>
<dbReference type="AlphaFoldDB" id="A0A1P8MY45"/>
<name>A0A1P8MY45_9RHOB</name>
<keyword evidence="3" id="KW-1185">Reference proteome</keyword>
<dbReference type="Pfam" id="PF11695">
    <property type="entry name" value="DUF3291"/>
    <property type="match status" value="1"/>
</dbReference>
<dbReference type="EMBL" id="CP019312">
    <property type="protein sequence ID" value="APX12953.1"/>
    <property type="molecule type" value="Genomic_DNA"/>
</dbReference>
<feature type="domain" description="DUF3291" evidence="1">
    <location>
        <begin position="19"/>
        <end position="157"/>
    </location>
</feature>
<dbReference type="RefSeq" id="WP_076629374.1">
    <property type="nucleotide sequence ID" value="NZ_CP019312.1"/>
</dbReference>
<dbReference type="Proteomes" id="UP000186336">
    <property type="component" value="Chromosome"/>
</dbReference>
<dbReference type="InterPro" id="IPR021708">
    <property type="entry name" value="DUF3291"/>
</dbReference>
<accession>A0A1P8MY45</accession>
<gene>
    <name evidence="2" type="ORF">BWR18_15625</name>
</gene>
<sequence>MSKHMLVHLNVVRPLGAFSASHPNAQFFFGELPKVFARAKADDGMFWHNHGARMPDGSYGDMNDLLSLQTDRTEDNFHILTMAGWRDAKAMHSFAYRDALHRDGMKTLRDWVDRSEGATMVLWWAIKGTRVALEDGWNKLQNLRSNGPSAEGFTLQSRFPPPD</sequence>
<proteinExistence type="predicted"/>
<evidence type="ECO:0000313" key="2">
    <source>
        <dbReference type="EMBL" id="APX12953.1"/>
    </source>
</evidence>
<evidence type="ECO:0000313" key="3">
    <source>
        <dbReference type="Proteomes" id="UP000186336"/>
    </source>
</evidence>
<dbReference type="OrthoDB" id="7618285at2"/>